<dbReference type="PRINTS" id="PR00722">
    <property type="entry name" value="CHYMOTRYPSIN"/>
</dbReference>
<protein>
    <submittedName>
        <fullName evidence="8">Complement factor D-like protein</fullName>
    </submittedName>
</protein>
<dbReference type="Proteomes" id="UP000290572">
    <property type="component" value="Unassembled WGS sequence"/>
</dbReference>
<reference evidence="8 9" key="1">
    <citation type="submission" date="2018-03" db="EMBL/GenBank/DDBJ databases">
        <title>Draft genome sequence of Rohu Carp (Labeo rohita).</title>
        <authorList>
            <person name="Das P."/>
            <person name="Kushwaha B."/>
            <person name="Joshi C.G."/>
            <person name="Kumar D."/>
            <person name="Nagpure N.S."/>
            <person name="Sahoo L."/>
            <person name="Das S.P."/>
            <person name="Bit A."/>
            <person name="Patnaik S."/>
            <person name="Meher P.K."/>
            <person name="Jayasankar P."/>
            <person name="Koringa P.G."/>
            <person name="Patel N.V."/>
            <person name="Hinsu A.T."/>
            <person name="Kumar R."/>
            <person name="Pandey M."/>
            <person name="Agarwal S."/>
            <person name="Srivastava S."/>
            <person name="Singh M."/>
            <person name="Iquebal M.A."/>
            <person name="Jaiswal S."/>
            <person name="Angadi U.B."/>
            <person name="Kumar N."/>
            <person name="Raza M."/>
            <person name="Shah T.M."/>
            <person name="Rai A."/>
            <person name="Jena J.K."/>
        </authorList>
    </citation>
    <scope>NUCLEOTIDE SEQUENCE [LARGE SCALE GENOMIC DNA]</scope>
    <source>
        <strain evidence="8">DASCIFA01</strain>
        <tissue evidence="8">Testis</tissue>
    </source>
</reference>
<evidence type="ECO:0000256" key="2">
    <source>
        <dbReference type="ARBA" id="ARBA00022801"/>
    </source>
</evidence>
<dbReference type="SMART" id="SM00020">
    <property type="entry name" value="Tryp_SPc"/>
    <property type="match status" value="1"/>
</dbReference>
<dbReference type="Gene3D" id="2.40.10.10">
    <property type="entry name" value="Trypsin-like serine proteases"/>
    <property type="match status" value="3"/>
</dbReference>
<proteinExistence type="predicted"/>
<keyword evidence="3 5" id="KW-0720">Serine protease</keyword>
<dbReference type="InterPro" id="IPR009003">
    <property type="entry name" value="Peptidase_S1_PA"/>
</dbReference>
<dbReference type="PROSITE" id="PS00135">
    <property type="entry name" value="TRYPSIN_SER"/>
    <property type="match status" value="1"/>
</dbReference>
<keyword evidence="4" id="KW-1015">Disulfide bond</keyword>
<evidence type="ECO:0000256" key="1">
    <source>
        <dbReference type="ARBA" id="ARBA00022670"/>
    </source>
</evidence>
<gene>
    <name evidence="8" type="ORF">ROHU_006269</name>
</gene>
<dbReference type="InterPro" id="IPR001314">
    <property type="entry name" value="Peptidase_S1A"/>
</dbReference>
<dbReference type="EMBL" id="QBIY01012548">
    <property type="protein sequence ID" value="RXN24222.1"/>
    <property type="molecule type" value="Genomic_DNA"/>
</dbReference>
<feature type="chain" id="PRO_5019775843" evidence="6">
    <location>
        <begin position="20"/>
        <end position="231"/>
    </location>
</feature>
<evidence type="ECO:0000256" key="5">
    <source>
        <dbReference type="RuleBase" id="RU363034"/>
    </source>
</evidence>
<evidence type="ECO:0000313" key="8">
    <source>
        <dbReference type="EMBL" id="RXN24222.1"/>
    </source>
</evidence>
<dbReference type="InterPro" id="IPR018114">
    <property type="entry name" value="TRYPSIN_HIS"/>
</dbReference>
<dbReference type="AlphaFoldDB" id="A0A498MX92"/>
<evidence type="ECO:0000256" key="3">
    <source>
        <dbReference type="ARBA" id="ARBA00022825"/>
    </source>
</evidence>
<dbReference type="PANTHER" id="PTHR24271">
    <property type="entry name" value="KALLIKREIN-RELATED"/>
    <property type="match status" value="1"/>
</dbReference>
<feature type="domain" description="Peptidase S1" evidence="7">
    <location>
        <begin position="26"/>
        <end position="228"/>
    </location>
</feature>
<dbReference type="SUPFAM" id="SSF50494">
    <property type="entry name" value="Trypsin-like serine proteases"/>
    <property type="match status" value="1"/>
</dbReference>
<keyword evidence="9" id="KW-1185">Reference proteome</keyword>
<dbReference type="GO" id="GO:0004252">
    <property type="term" value="F:serine-type endopeptidase activity"/>
    <property type="evidence" value="ECO:0007669"/>
    <property type="project" value="InterPro"/>
</dbReference>
<dbReference type="STRING" id="84645.A0A498MX92"/>
<dbReference type="InterPro" id="IPR001254">
    <property type="entry name" value="Trypsin_dom"/>
</dbReference>
<evidence type="ECO:0000259" key="7">
    <source>
        <dbReference type="PROSITE" id="PS50240"/>
    </source>
</evidence>
<dbReference type="PANTHER" id="PTHR24271:SF87">
    <property type="entry name" value="ARGININE ESTERASE-LIKE-RELATED"/>
    <property type="match status" value="1"/>
</dbReference>
<feature type="signal peptide" evidence="6">
    <location>
        <begin position="1"/>
        <end position="19"/>
    </location>
</feature>
<keyword evidence="1 5" id="KW-0645">Protease</keyword>
<keyword evidence="2 5" id="KW-0378">Hydrolase</keyword>
<evidence type="ECO:0000256" key="6">
    <source>
        <dbReference type="SAM" id="SignalP"/>
    </source>
</evidence>
<accession>A0A498MX92</accession>
<dbReference type="InterPro" id="IPR033116">
    <property type="entry name" value="TRYPSIN_SER"/>
</dbReference>
<sequence>MTIISLLLLTSLLPHLTFTAHVNVGIVNGTEAKPHSRPYMVSLQKGYVCGGFLISDRFVMTAAHCRKKVRIGVESYHKHLDFNIHTFQNDIMLLRLEKEVEQNEIVKMISIPTQEGDVKPDSACSVAGWGRLSLKGKKSTCLMEADVKIMNNTECKNRWKKNYLASQMMCVYGHGGSCSGDSGGPLVCGDTAVGVTAFGGRNACNSRERPEVYTKISAYLPWIHSIIANVK</sequence>
<dbReference type="CDD" id="cd00190">
    <property type="entry name" value="Tryp_SPc"/>
    <property type="match status" value="1"/>
</dbReference>
<dbReference type="GO" id="GO:0006508">
    <property type="term" value="P:proteolysis"/>
    <property type="evidence" value="ECO:0007669"/>
    <property type="project" value="UniProtKB-KW"/>
</dbReference>
<organism evidence="8 9">
    <name type="scientific">Labeo rohita</name>
    <name type="common">Indian major carp</name>
    <name type="synonym">Cyprinus rohita</name>
    <dbReference type="NCBI Taxonomy" id="84645"/>
    <lineage>
        <taxon>Eukaryota</taxon>
        <taxon>Metazoa</taxon>
        <taxon>Chordata</taxon>
        <taxon>Craniata</taxon>
        <taxon>Vertebrata</taxon>
        <taxon>Euteleostomi</taxon>
        <taxon>Actinopterygii</taxon>
        <taxon>Neopterygii</taxon>
        <taxon>Teleostei</taxon>
        <taxon>Ostariophysi</taxon>
        <taxon>Cypriniformes</taxon>
        <taxon>Cyprinidae</taxon>
        <taxon>Labeoninae</taxon>
        <taxon>Labeonini</taxon>
        <taxon>Labeo</taxon>
    </lineage>
</organism>
<keyword evidence="6" id="KW-0732">Signal</keyword>
<dbReference type="InterPro" id="IPR043504">
    <property type="entry name" value="Peptidase_S1_PA_chymotrypsin"/>
</dbReference>
<evidence type="ECO:0000313" key="9">
    <source>
        <dbReference type="Proteomes" id="UP000290572"/>
    </source>
</evidence>
<dbReference type="FunFam" id="2.40.10.10:FF:000036">
    <property type="entry name" value="Trypsin beta"/>
    <property type="match status" value="1"/>
</dbReference>
<dbReference type="PROSITE" id="PS00134">
    <property type="entry name" value="TRYPSIN_HIS"/>
    <property type="match status" value="1"/>
</dbReference>
<evidence type="ECO:0000256" key="4">
    <source>
        <dbReference type="ARBA" id="ARBA00023157"/>
    </source>
</evidence>
<name>A0A498MX92_LABRO</name>
<dbReference type="Pfam" id="PF00089">
    <property type="entry name" value="Trypsin"/>
    <property type="match status" value="1"/>
</dbReference>
<dbReference type="PROSITE" id="PS50240">
    <property type="entry name" value="TRYPSIN_DOM"/>
    <property type="match status" value="1"/>
</dbReference>
<comment type="caution">
    <text evidence="8">The sequence shown here is derived from an EMBL/GenBank/DDBJ whole genome shotgun (WGS) entry which is preliminary data.</text>
</comment>